<dbReference type="PANTHER" id="PTHR42919">
    <property type="entry name" value="N-ALPHA-ACETYLTRANSFERASE"/>
    <property type="match status" value="1"/>
</dbReference>
<keyword evidence="8" id="KW-1185">Reference proteome</keyword>
<evidence type="ECO:0000256" key="1">
    <source>
        <dbReference type="ARBA" id="ARBA00022679"/>
    </source>
</evidence>
<evidence type="ECO:0000313" key="6">
    <source>
        <dbReference type="EMBL" id="CAE8672390.1"/>
    </source>
</evidence>
<evidence type="ECO:0000313" key="7">
    <source>
        <dbReference type="EMBL" id="CAE8740421.1"/>
    </source>
</evidence>
<dbReference type="Proteomes" id="UP000654075">
    <property type="component" value="Unassembled WGS sequence"/>
</dbReference>
<dbReference type="OrthoDB" id="47374at2759"/>
<dbReference type="InterPro" id="IPR000182">
    <property type="entry name" value="GNAT_dom"/>
</dbReference>
<evidence type="ECO:0000313" key="4">
    <source>
        <dbReference type="EMBL" id="CAE8591486.1"/>
    </source>
</evidence>
<dbReference type="InterPro" id="IPR016181">
    <property type="entry name" value="Acyl_CoA_acyltransferase"/>
</dbReference>
<accession>A0A813DQI3</accession>
<dbReference type="GO" id="GO:0031415">
    <property type="term" value="C:NatA complex"/>
    <property type="evidence" value="ECO:0007669"/>
    <property type="project" value="TreeGrafter"/>
</dbReference>
<comment type="caution">
    <text evidence="4">The sequence shown here is derived from an EMBL/GenBank/DDBJ whole genome shotgun (WGS) entry which is preliminary data.</text>
</comment>
<dbReference type="GO" id="GO:0016747">
    <property type="term" value="F:acyltransferase activity, transferring groups other than amino-acyl groups"/>
    <property type="evidence" value="ECO:0007669"/>
    <property type="project" value="InterPro"/>
</dbReference>
<dbReference type="CDD" id="cd04301">
    <property type="entry name" value="NAT_SF"/>
    <property type="match status" value="1"/>
</dbReference>
<evidence type="ECO:0000259" key="3">
    <source>
        <dbReference type="PROSITE" id="PS51186"/>
    </source>
</evidence>
<protein>
    <recommendedName>
        <fullName evidence="3">N-acetyltransferase domain-containing protein</fullName>
    </recommendedName>
</protein>
<dbReference type="EMBL" id="CAJNNV010024528">
    <property type="protein sequence ID" value="CAE8610097.1"/>
    <property type="molecule type" value="Genomic_DNA"/>
</dbReference>
<dbReference type="SUPFAM" id="SSF55729">
    <property type="entry name" value="Acyl-CoA N-acyltransferases (Nat)"/>
    <property type="match status" value="1"/>
</dbReference>
<name>A0A813DQI3_POLGL</name>
<dbReference type="EMBL" id="CAJNNW010037258">
    <property type="protein sequence ID" value="CAE8740421.1"/>
    <property type="molecule type" value="Genomic_DNA"/>
</dbReference>
<feature type="non-terminal residue" evidence="4">
    <location>
        <position position="200"/>
    </location>
</feature>
<dbReference type="InterPro" id="IPR051556">
    <property type="entry name" value="N-term/lysine_N-AcTrnsfr"/>
</dbReference>
<keyword evidence="1" id="KW-0808">Transferase</keyword>
<feature type="domain" description="N-acetyltransferase" evidence="3">
    <location>
        <begin position="41"/>
        <end position="183"/>
    </location>
</feature>
<dbReference type="AlphaFoldDB" id="A0A813DQI3"/>
<dbReference type="EMBL" id="CAJNNV010004965">
    <property type="protein sequence ID" value="CAE8591486.1"/>
    <property type="molecule type" value="Genomic_DNA"/>
</dbReference>
<dbReference type="EMBL" id="CAJNNW010024435">
    <property type="protein sequence ID" value="CAE8672390.1"/>
    <property type="molecule type" value="Genomic_DNA"/>
</dbReference>
<reference evidence="4" key="1">
    <citation type="submission" date="2021-02" db="EMBL/GenBank/DDBJ databases">
        <authorList>
            <person name="Dougan E. K."/>
            <person name="Rhodes N."/>
            <person name="Thang M."/>
            <person name="Chan C."/>
        </authorList>
    </citation>
    <scope>NUCLEOTIDE SEQUENCE</scope>
</reference>
<dbReference type="PROSITE" id="PS51186">
    <property type="entry name" value="GNAT"/>
    <property type="match status" value="1"/>
</dbReference>
<dbReference type="PANTHER" id="PTHR42919:SF8">
    <property type="entry name" value="N-ALPHA-ACETYLTRANSFERASE 50"/>
    <property type="match status" value="1"/>
</dbReference>
<dbReference type="Proteomes" id="UP000626109">
    <property type="component" value="Unassembled WGS sequence"/>
</dbReference>
<dbReference type="Pfam" id="PF00583">
    <property type="entry name" value="Acetyltransf_1"/>
    <property type="match status" value="1"/>
</dbReference>
<dbReference type="GO" id="GO:0007064">
    <property type="term" value="P:mitotic sister chromatid cohesion"/>
    <property type="evidence" value="ECO:0007669"/>
    <property type="project" value="TreeGrafter"/>
</dbReference>
<evidence type="ECO:0000313" key="8">
    <source>
        <dbReference type="Proteomes" id="UP000654075"/>
    </source>
</evidence>
<organism evidence="4 8">
    <name type="scientific">Polarella glacialis</name>
    <name type="common">Dinoflagellate</name>
    <dbReference type="NCBI Taxonomy" id="89957"/>
    <lineage>
        <taxon>Eukaryota</taxon>
        <taxon>Sar</taxon>
        <taxon>Alveolata</taxon>
        <taxon>Dinophyceae</taxon>
        <taxon>Suessiales</taxon>
        <taxon>Suessiaceae</taxon>
        <taxon>Polarella</taxon>
    </lineage>
</organism>
<evidence type="ECO:0000313" key="5">
    <source>
        <dbReference type="EMBL" id="CAE8610097.1"/>
    </source>
</evidence>
<dbReference type="Gene3D" id="3.40.630.30">
    <property type="match status" value="1"/>
</dbReference>
<proteinExistence type="predicted"/>
<gene>
    <name evidence="4" type="ORF">PGLA1383_LOCUS10156</name>
    <name evidence="5" type="ORF">PGLA1383_LOCUS27925</name>
    <name evidence="6" type="ORF">PGLA2088_LOCUS18046</name>
    <name evidence="7" type="ORF">PGLA2088_LOCUS50029</name>
</gene>
<keyword evidence="2" id="KW-0012">Acyltransferase</keyword>
<sequence>KRPRRSNEPDPIMLQVLHEKQREDSLTSTLATLPKGAQLPVTVVELNKTYLPFVDRVNRRGLPIRYGADFYSSALQSSPWAKVALWDGCVVGAAICAVSEEIAGCIHVRSLVSDVKRRGVATQLLQAIFADAAAHGFRKSSLRVHVRNTGAIAFYESIGYQIKETLVEYYQGSRELLESPPDAHFMLREEGEPVPDSSAT</sequence>
<evidence type="ECO:0000256" key="2">
    <source>
        <dbReference type="ARBA" id="ARBA00023315"/>
    </source>
</evidence>